<organism evidence="1 2">
    <name type="scientific">Massilia horti</name>
    <dbReference type="NCBI Taxonomy" id="2562153"/>
    <lineage>
        <taxon>Bacteria</taxon>
        <taxon>Pseudomonadati</taxon>
        <taxon>Pseudomonadota</taxon>
        <taxon>Betaproteobacteria</taxon>
        <taxon>Burkholderiales</taxon>
        <taxon>Oxalobacteraceae</taxon>
        <taxon>Telluria group</taxon>
        <taxon>Massilia</taxon>
    </lineage>
</organism>
<protein>
    <submittedName>
        <fullName evidence="1">Uncharacterized protein</fullName>
    </submittedName>
</protein>
<dbReference type="Proteomes" id="UP000297258">
    <property type="component" value="Unassembled WGS sequence"/>
</dbReference>
<dbReference type="AlphaFoldDB" id="A0A4Y9SVS1"/>
<gene>
    <name evidence="1" type="ORF">E4O92_18645</name>
</gene>
<dbReference type="EMBL" id="SPUM01000123">
    <property type="protein sequence ID" value="TFW29617.1"/>
    <property type="molecule type" value="Genomic_DNA"/>
</dbReference>
<keyword evidence="2" id="KW-1185">Reference proteome</keyword>
<comment type="caution">
    <text evidence="1">The sequence shown here is derived from an EMBL/GenBank/DDBJ whole genome shotgun (WGS) entry which is preliminary data.</text>
</comment>
<name>A0A4Y9SVS1_9BURK</name>
<sequence>MEKTIRALSDQLAHFGRGHHLQELQRIIRQPGWTTRAEFAFVNTILDHISVEVRALERLQADLVEASRKVEKRCH</sequence>
<proteinExistence type="predicted"/>
<dbReference type="OrthoDB" id="4251348at2"/>
<evidence type="ECO:0000313" key="1">
    <source>
        <dbReference type="EMBL" id="TFW29617.1"/>
    </source>
</evidence>
<reference evidence="1 2" key="1">
    <citation type="submission" date="2019-03" db="EMBL/GenBank/DDBJ databases">
        <title>Draft genome of Massilia hortus sp. nov., a novel bacterial species of the Oxalobacteraceae family.</title>
        <authorList>
            <person name="Peta V."/>
            <person name="Raths R."/>
            <person name="Bucking H."/>
        </authorList>
    </citation>
    <scope>NUCLEOTIDE SEQUENCE [LARGE SCALE GENOMIC DNA]</scope>
    <source>
        <strain evidence="1 2">ONC3</strain>
    </source>
</reference>
<accession>A0A4Y9SVS1</accession>
<evidence type="ECO:0000313" key="2">
    <source>
        <dbReference type="Proteomes" id="UP000297258"/>
    </source>
</evidence>